<proteinExistence type="predicted"/>
<gene>
    <name evidence="1" type="ORF">AGABI1DRAFT_49892</name>
</gene>
<organism evidence="1 2">
    <name type="scientific">Agaricus bisporus var. burnettii (strain JB137-S8 / ATCC MYA-4627 / FGSC 10392)</name>
    <name type="common">White button mushroom</name>
    <dbReference type="NCBI Taxonomy" id="597362"/>
    <lineage>
        <taxon>Eukaryota</taxon>
        <taxon>Fungi</taxon>
        <taxon>Dikarya</taxon>
        <taxon>Basidiomycota</taxon>
        <taxon>Agaricomycotina</taxon>
        <taxon>Agaricomycetes</taxon>
        <taxon>Agaricomycetidae</taxon>
        <taxon>Agaricales</taxon>
        <taxon>Agaricineae</taxon>
        <taxon>Agaricaceae</taxon>
        <taxon>Agaricus</taxon>
    </lineage>
</organism>
<dbReference type="InParanoid" id="K5WDX3"/>
<dbReference type="HOGENOM" id="CLU_117252_0_0_1"/>
<dbReference type="GeneID" id="18829902"/>
<keyword evidence="2" id="KW-1185">Reference proteome</keyword>
<protein>
    <submittedName>
        <fullName evidence="1">Uncharacterized protein</fullName>
    </submittedName>
</protein>
<evidence type="ECO:0000313" key="2">
    <source>
        <dbReference type="Proteomes" id="UP000008493"/>
    </source>
</evidence>
<dbReference type="AlphaFoldDB" id="K5WDX3"/>
<dbReference type="OrthoDB" id="3270336at2759"/>
<dbReference type="EMBL" id="JH972692">
    <property type="protein sequence ID" value="EKM73456.1"/>
    <property type="molecule type" value="Genomic_DNA"/>
</dbReference>
<reference evidence="2" key="1">
    <citation type="journal article" date="2012" name="Proc. Natl. Acad. Sci. U.S.A.">
        <title>Genome sequence of the button mushroom Agaricus bisporus reveals mechanisms governing adaptation to a humic-rich ecological niche.</title>
        <authorList>
            <person name="Morin E."/>
            <person name="Kohler A."/>
            <person name="Baker A.R."/>
            <person name="Foulongne-Oriol M."/>
            <person name="Lombard V."/>
            <person name="Nagy L.G."/>
            <person name="Ohm R.A."/>
            <person name="Patyshakuliyeva A."/>
            <person name="Brun A."/>
            <person name="Aerts A.L."/>
            <person name="Bailey A.M."/>
            <person name="Billette C."/>
            <person name="Coutinho P.M."/>
            <person name="Deakin G."/>
            <person name="Doddapaneni H."/>
            <person name="Floudas D."/>
            <person name="Grimwood J."/>
            <person name="Hilden K."/>
            <person name="Kuees U."/>
            <person name="LaButti K.M."/>
            <person name="Lapidus A."/>
            <person name="Lindquist E.A."/>
            <person name="Lucas S.M."/>
            <person name="Murat C."/>
            <person name="Riley R.W."/>
            <person name="Salamov A.A."/>
            <person name="Schmutz J."/>
            <person name="Subramanian V."/>
            <person name="Woesten H.A.B."/>
            <person name="Xu J."/>
            <person name="Eastwood D.C."/>
            <person name="Foster G.D."/>
            <person name="Sonnenberg A.S."/>
            <person name="Cullen D."/>
            <person name="de Vries R.P."/>
            <person name="Lundell T."/>
            <person name="Hibbett D.S."/>
            <person name="Henrissat B."/>
            <person name="Burton K.S."/>
            <person name="Kerrigan R.W."/>
            <person name="Challen M.P."/>
            <person name="Grigoriev I.V."/>
            <person name="Martin F."/>
        </authorList>
    </citation>
    <scope>NUCLEOTIDE SEQUENCE [LARGE SCALE GENOMIC DNA]</scope>
    <source>
        <strain evidence="2">JB137-S8 / ATCC MYA-4627 / FGSC 10392</strain>
    </source>
</reference>
<accession>K5WDX3</accession>
<dbReference type="RefSeq" id="XP_007335905.1">
    <property type="nucleotide sequence ID" value="XM_007335843.1"/>
</dbReference>
<dbReference type="KEGG" id="abp:AGABI1DRAFT49892"/>
<sequence length="220" mass="25577">MEGIRFHTVQRLDSLVPADPELPASVDTPMIYGDYAFTYDDYTQYREHCREILASLRGRAALMRGGFVRRVALGFVKIDEVLRGPWVIHGRSDHTFIAKDNWGVEYVDDELSNEEFDTLSGLYHKFLGHKREVVSVCWFPLGHIFDKSGANIVRWSDHLEALWNKRCDSISADQSVPNTFRNPLGVMEWRNKLRGSADARRAYTRLEKWSLDVWQQHLVY</sequence>
<dbReference type="Proteomes" id="UP000008493">
    <property type="component" value="Unassembled WGS sequence"/>
</dbReference>
<name>K5WDX3_AGABU</name>
<dbReference type="OMA" id="SFRPADY"/>
<evidence type="ECO:0000313" key="1">
    <source>
        <dbReference type="EMBL" id="EKM73456.1"/>
    </source>
</evidence>